<feature type="repeat" description="WD" evidence="5">
    <location>
        <begin position="516"/>
        <end position="557"/>
    </location>
</feature>
<dbReference type="SMART" id="SM00220">
    <property type="entry name" value="S_TKc"/>
    <property type="match status" value="1"/>
</dbReference>
<dbReference type="SUPFAM" id="SSF50978">
    <property type="entry name" value="WD40 repeat-like"/>
    <property type="match status" value="1"/>
</dbReference>
<evidence type="ECO:0000313" key="8">
    <source>
        <dbReference type="EMBL" id="KZV95658.1"/>
    </source>
</evidence>
<comment type="subcellular location">
    <subcellularLocation>
        <location evidence="1">Nucleus speckle</location>
    </subcellularLocation>
</comment>
<dbReference type="GO" id="GO:0004672">
    <property type="term" value="F:protein kinase activity"/>
    <property type="evidence" value="ECO:0007669"/>
    <property type="project" value="InterPro"/>
</dbReference>
<dbReference type="OrthoDB" id="10266330at2759"/>
<dbReference type="Gene3D" id="2.130.10.10">
    <property type="entry name" value="YVTN repeat-like/Quinoprotein amine dehydrogenase"/>
    <property type="match status" value="3"/>
</dbReference>
<protein>
    <recommendedName>
        <fullName evidence="4">WD40 repeat-containing protein SMU1</fullName>
    </recommendedName>
</protein>
<feature type="repeat" description="WD" evidence="5">
    <location>
        <begin position="608"/>
        <end position="649"/>
    </location>
</feature>
<evidence type="ECO:0000259" key="7">
    <source>
        <dbReference type="PROSITE" id="PS50011"/>
    </source>
</evidence>
<keyword evidence="9" id="KW-1185">Reference proteome</keyword>
<dbReference type="PRINTS" id="PR00320">
    <property type="entry name" value="GPROTEINBRPT"/>
</dbReference>
<feature type="repeat" description="WD" evidence="5">
    <location>
        <begin position="734"/>
        <end position="766"/>
    </location>
</feature>
<dbReference type="STRING" id="1314781.A0A165K1Q1"/>
<evidence type="ECO:0000256" key="6">
    <source>
        <dbReference type="SAM" id="MobiDB-lite"/>
    </source>
</evidence>
<feature type="repeat" description="WD" evidence="5">
    <location>
        <begin position="559"/>
        <end position="600"/>
    </location>
</feature>
<sequence length="776" mass="85139">MVRERRETTSGLPPFVVAGSRGTPTRDDSGATTRTKDRVADPDNITHAICNVSQRPLKYGGTSDVHQGMWRRETGDTLVALKVFRVADNPGEDKVRHRLRREISVWKRLSHPNLHELCGLYEGLGPLPALVSVWYECGDIKQYLNTRRDDPDLDGIKLNLILGSASGLDYLHRNEIVHRDIKGANVLVSNDGTARLSDFGFSVILADHSLSLTQSTTAHGTFRWMAPELHLDDDIHYSYASDIWAFGCLVIEIFSGERPYHTLKRDVQVIAAVTKGDPPPIPPFFPDFLSSIVHRCCIYNATERPSSSDIMSDFQPKAVLAKISRIITGAHPMDDFVRSLLRLIDGSLTAAAAHYPLLYKGLAALPNAELAAITIRRLAVWNAVVAVPDRPYELEEQVLQWCLDLIGEGTVSLQAIRRLTSGRAASEEGEAKNTVFERSALRPLARLLAAIDPTYGERFMTRFASPALGPLVKLDSYAACIAWLPDSTGVVVGCSDHTVRLLHGITVGEDVAVQLLVQHAGEVNGIAVSPDGRFLASCSDDKLIAVRDMAANLTLSFALAGHTSWVVAVSFSPCSMFVVSGSDDCTIRIWSIATLTRTTVIGPLHGNLGRNHSPILCVAYSPDGRRIVSGSDDTTVQVWDACTGSLIVTLGGHRDIVRSVAFHPDSVHVVSGSYDYTASIWDVTTLCVGHPLRGHTDWVRSVAYSPDGRRIISTSDDNTICIWNAETGRLLSRMRGHERAVWSAVFSPDGTRIASVSLDATVRIWDATEEWRRYDV</sequence>
<dbReference type="InterPro" id="IPR045184">
    <property type="entry name" value="SMU1"/>
</dbReference>
<dbReference type="GO" id="GO:0000398">
    <property type="term" value="P:mRNA splicing, via spliceosome"/>
    <property type="evidence" value="ECO:0007669"/>
    <property type="project" value="InterPro"/>
</dbReference>
<dbReference type="InterPro" id="IPR001680">
    <property type="entry name" value="WD40_rpt"/>
</dbReference>
<dbReference type="InterPro" id="IPR020472">
    <property type="entry name" value="WD40_PAC1"/>
</dbReference>
<dbReference type="PROSITE" id="PS50011">
    <property type="entry name" value="PROTEIN_KINASE_DOM"/>
    <property type="match status" value="1"/>
</dbReference>
<dbReference type="InterPro" id="IPR000719">
    <property type="entry name" value="Prot_kinase_dom"/>
</dbReference>
<dbReference type="PANTHER" id="PTHR22848">
    <property type="entry name" value="WD40 REPEAT PROTEIN"/>
    <property type="match status" value="1"/>
</dbReference>
<dbReference type="InterPro" id="IPR015943">
    <property type="entry name" value="WD40/YVTN_repeat-like_dom_sf"/>
</dbReference>
<dbReference type="EMBL" id="KV425953">
    <property type="protein sequence ID" value="KZV95658.1"/>
    <property type="molecule type" value="Genomic_DNA"/>
</dbReference>
<dbReference type="GO" id="GO:0005524">
    <property type="term" value="F:ATP binding"/>
    <property type="evidence" value="ECO:0007669"/>
    <property type="project" value="InterPro"/>
</dbReference>
<evidence type="ECO:0000256" key="5">
    <source>
        <dbReference type="PROSITE-ProRule" id="PRU00221"/>
    </source>
</evidence>
<dbReference type="InParanoid" id="A0A165K1Q1"/>
<dbReference type="InterPro" id="IPR001245">
    <property type="entry name" value="Ser-Thr/Tyr_kinase_cat_dom"/>
</dbReference>
<dbReference type="InterPro" id="IPR019775">
    <property type="entry name" value="WD40_repeat_CS"/>
</dbReference>
<dbReference type="Pfam" id="PF07714">
    <property type="entry name" value="PK_Tyr_Ser-Thr"/>
    <property type="match status" value="1"/>
</dbReference>
<name>A0A165K1Q1_EXIGL</name>
<organism evidence="8 9">
    <name type="scientific">Exidia glandulosa HHB12029</name>
    <dbReference type="NCBI Taxonomy" id="1314781"/>
    <lineage>
        <taxon>Eukaryota</taxon>
        <taxon>Fungi</taxon>
        <taxon>Dikarya</taxon>
        <taxon>Basidiomycota</taxon>
        <taxon>Agaricomycotina</taxon>
        <taxon>Agaricomycetes</taxon>
        <taxon>Auriculariales</taxon>
        <taxon>Exidiaceae</taxon>
        <taxon>Exidia</taxon>
    </lineage>
</organism>
<dbReference type="PROSITE" id="PS50082">
    <property type="entry name" value="WD_REPEATS_2"/>
    <property type="match status" value="6"/>
</dbReference>
<dbReference type="PROSITE" id="PS50294">
    <property type="entry name" value="WD_REPEATS_REGION"/>
    <property type="match status" value="5"/>
</dbReference>
<dbReference type="Gene3D" id="1.10.510.10">
    <property type="entry name" value="Transferase(Phosphotransferase) domain 1"/>
    <property type="match status" value="1"/>
</dbReference>
<keyword evidence="2 5" id="KW-0853">WD repeat</keyword>
<dbReference type="InterPro" id="IPR011009">
    <property type="entry name" value="Kinase-like_dom_sf"/>
</dbReference>
<evidence type="ECO:0000313" key="9">
    <source>
        <dbReference type="Proteomes" id="UP000077266"/>
    </source>
</evidence>
<dbReference type="InterPro" id="IPR036322">
    <property type="entry name" value="WD40_repeat_dom_sf"/>
</dbReference>
<accession>A0A165K1Q1</accession>
<keyword evidence="3" id="KW-0677">Repeat</keyword>
<dbReference type="CDD" id="cd00200">
    <property type="entry name" value="WD40"/>
    <property type="match status" value="1"/>
</dbReference>
<gene>
    <name evidence="8" type="ORF">EXIGLDRAFT_734882</name>
</gene>
<dbReference type="InterPro" id="IPR008271">
    <property type="entry name" value="Ser/Thr_kinase_AS"/>
</dbReference>
<dbReference type="AlphaFoldDB" id="A0A165K1Q1"/>
<dbReference type="SUPFAM" id="SSF56112">
    <property type="entry name" value="Protein kinase-like (PK-like)"/>
    <property type="match status" value="1"/>
</dbReference>
<feature type="domain" description="Protein kinase" evidence="7">
    <location>
        <begin position="51"/>
        <end position="318"/>
    </location>
</feature>
<feature type="region of interest" description="Disordered" evidence="6">
    <location>
        <begin position="1"/>
        <end position="38"/>
    </location>
</feature>
<dbReference type="Pfam" id="PF00400">
    <property type="entry name" value="WD40"/>
    <property type="match status" value="7"/>
</dbReference>
<dbReference type="PROSITE" id="PS00108">
    <property type="entry name" value="PROTEIN_KINASE_ST"/>
    <property type="match status" value="1"/>
</dbReference>
<feature type="compositionally biased region" description="Basic and acidic residues" evidence="6">
    <location>
        <begin position="24"/>
        <end position="38"/>
    </location>
</feature>
<reference evidence="8 9" key="1">
    <citation type="journal article" date="2016" name="Mol. Biol. Evol.">
        <title>Comparative Genomics of Early-Diverging Mushroom-Forming Fungi Provides Insights into the Origins of Lignocellulose Decay Capabilities.</title>
        <authorList>
            <person name="Nagy L.G."/>
            <person name="Riley R."/>
            <person name="Tritt A."/>
            <person name="Adam C."/>
            <person name="Daum C."/>
            <person name="Floudas D."/>
            <person name="Sun H."/>
            <person name="Yadav J.S."/>
            <person name="Pangilinan J."/>
            <person name="Larsson K.H."/>
            <person name="Matsuura K."/>
            <person name="Barry K."/>
            <person name="Labutti K."/>
            <person name="Kuo R."/>
            <person name="Ohm R.A."/>
            <person name="Bhattacharya S.S."/>
            <person name="Shirouzu T."/>
            <person name="Yoshinaga Y."/>
            <person name="Martin F.M."/>
            <person name="Grigoriev I.V."/>
            <person name="Hibbett D.S."/>
        </authorList>
    </citation>
    <scope>NUCLEOTIDE SEQUENCE [LARGE SCALE GENOMIC DNA]</scope>
    <source>
        <strain evidence="8 9">HHB12029</strain>
    </source>
</reference>
<feature type="repeat" description="WD" evidence="5">
    <location>
        <begin position="692"/>
        <end position="733"/>
    </location>
</feature>
<evidence type="ECO:0000256" key="4">
    <source>
        <dbReference type="ARBA" id="ARBA00026184"/>
    </source>
</evidence>
<dbReference type="SMART" id="SM00320">
    <property type="entry name" value="WD40"/>
    <property type="match status" value="7"/>
</dbReference>
<dbReference type="GO" id="GO:0016607">
    <property type="term" value="C:nuclear speck"/>
    <property type="evidence" value="ECO:0007669"/>
    <property type="project" value="UniProtKB-SubCell"/>
</dbReference>
<feature type="repeat" description="WD" evidence="5">
    <location>
        <begin position="650"/>
        <end position="685"/>
    </location>
</feature>
<dbReference type="Proteomes" id="UP000077266">
    <property type="component" value="Unassembled WGS sequence"/>
</dbReference>
<evidence type="ECO:0000256" key="1">
    <source>
        <dbReference type="ARBA" id="ARBA00004324"/>
    </source>
</evidence>
<dbReference type="PROSITE" id="PS00678">
    <property type="entry name" value="WD_REPEATS_1"/>
    <property type="match status" value="2"/>
</dbReference>
<proteinExistence type="predicted"/>
<evidence type="ECO:0000256" key="3">
    <source>
        <dbReference type="ARBA" id="ARBA00022737"/>
    </source>
</evidence>
<evidence type="ECO:0000256" key="2">
    <source>
        <dbReference type="ARBA" id="ARBA00022574"/>
    </source>
</evidence>